<sequence length="363" mass="38123">MSEPGFDADFPAHVERALEKFLREAGDPIRAMEPSTGPGVDALSEFVLGGGKRLRPTFAWWGWRGAGGDPAGPDAEGVLQAVSSLELVQACALIHDDLMDSSDSRRGSPTVHVAFAKRHADHGWLGSAASFGQAAAVLLGDLALAWADDMFAAAPLPATTLAAARPAWRAMRTEVLAGQYLDVHTQATGDSSPEAALRIDRLKTAAYTVQRPLHLGAALAGADDRLIGTLLSFGRDLGVAFQLRDDLLGVFGDPSVTGKPAGDDLREGKRTLLLALGMELAAAQHREAVAAVIADAVGDKDLTEDAVTEVREALTEVGAVAAVERRIDDLTAAALASLDAAELAEPAATRLRELAVQATQRKY</sequence>
<dbReference type="Proteomes" id="UP000250434">
    <property type="component" value="Chromosome"/>
</dbReference>
<keyword evidence="3 6" id="KW-0808">Transferase</keyword>
<dbReference type="SFLD" id="SFLDS00005">
    <property type="entry name" value="Isoprenoid_Synthase_Type_I"/>
    <property type="match status" value="1"/>
</dbReference>
<dbReference type="PANTHER" id="PTHR12001:SF85">
    <property type="entry name" value="SHORT CHAIN ISOPRENYL DIPHOSPHATE SYNTHASE"/>
    <property type="match status" value="1"/>
</dbReference>
<keyword evidence="4" id="KW-0479">Metal-binding</keyword>
<accession>A0A344L7J9</accession>
<dbReference type="InterPro" id="IPR000092">
    <property type="entry name" value="Polyprenyl_synt"/>
</dbReference>
<dbReference type="Pfam" id="PF00348">
    <property type="entry name" value="polyprenyl_synt"/>
    <property type="match status" value="1"/>
</dbReference>
<comment type="cofactor">
    <cofactor evidence="1">
        <name>Mg(2+)</name>
        <dbReference type="ChEBI" id="CHEBI:18420"/>
    </cofactor>
</comment>
<evidence type="ECO:0000313" key="8">
    <source>
        <dbReference type="Proteomes" id="UP000250434"/>
    </source>
</evidence>
<dbReference type="KEGG" id="aab:A4R43_17060"/>
<proteinExistence type="inferred from homology"/>
<evidence type="ECO:0000256" key="4">
    <source>
        <dbReference type="ARBA" id="ARBA00022723"/>
    </source>
</evidence>
<organism evidence="7 8">
    <name type="scientific">Amycolatopsis albispora</name>
    <dbReference type="NCBI Taxonomy" id="1804986"/>
    <lineage>
        <taxon>Bacteria</taxon>
        <taxon>Bacillati</taxon>
        <taxon>Actinomycetota</taxon>
        <taxon>Actinomycetes</taxon>
        <taxon>Pseudonocardiales</taxon>
        <taxon>Pseudonocardiaceae</taxon>
        <taxon>Amycolatopsis</taxon>
    </lineage>
</organism>
<gene>
    <name evidence="7" type="ORF">A4R43_17060</name>
</gene>
<keyword evidence="8" id="KW-1185">Reference proteome</keyword>
<evidence type="ECO:0000256" key="6">
    <source>
        <dbReference type="RuleBase" id="RU004466"/>
    </source>
</evidence>
<comment type="similarity">
    <text evidence="2 6">Belongs to the FPP/GGPP synthase family.</text>
</comment>
<protein>
    <submittedName>
        <fullName evidence="7">Geranylgeranyl pyrophosphate synthase</fullName>
    </submittedName>
</protein>
<evidence type="ECO:0000256" key="1">
    <source>
        <dbReference type="ARBA" id="ARBA00001946"/>
    </source>
</evidence>
<name>A0A344L7J9_9PSEU</name>
<dbReference type="SUPFAM" id="SSF48576">
    <property type="entry name" value="Terpenoid synthases"/>
    <property type="match status" value="1"/>
</dbReference>
<evidence type="ECO:0000256" key="5">
    <source>
        <dbReference type="ARBA" id="ARBA00022842"/>
    </source>
</evidence>
<dbReference type="SFLD" id="SFLDG01017">
    <property type="entry name" value="Polyprenyl_Transferase_Like"/>
    <property type="match status" value="1"/>
</dbReference>
<dbReference type="EMBL" id="CP015163">
    <property type="protein sequence ID" value="AXB44023.1"/>
    <property type="molecule type" value="Genomic_DNA"/>
</dbReference>
<dbReference type="OrthoDB" id="4497239at2"/>
<dbReference type="PANTHER" id="PTHR12001">
    <property type="entry name" value="GERANYLGERANYL PYROPHOSPHATE SYNTHASE"/>
    <property type="match status" value="1"/>
</dbReference>
<evidence type="ECO:0000256" key="2">
    <source>
        <dbReference type="ARBA" id="ARBA00006706"/>
    </source>
</evidence>
<evidence type="ECO:0000256" key="3">
    <source>
        <dbReference type="ARBA" id="ARBA00022679"/>
    </source>
</evidence>
<dbReference type="InterPro" id="IPR008949">
    <property type="entry name" value="Isoprenoid_synthase_dom_sf"/>
</dbReference>
<dbReference type="PROSITE" id="PS00444">
    <property type="entry name" value="POLYPRENYL_SYNTHASE_2"/>
    <property type="match status" value="1"/>
</dbReference>
<dbReference type="CDD" id="cd00685">
    <property type="entry name" value="Trans_IPPS_HT"/>
    <property type="match status" value="1"/>
</dbReference>
<evidence type="ECO:0000313" key="7">
    <source>
        <dbReference type="EMBL" id="AXB44023.1"/>
    </source>
</evidence>
<dbReference type="GO" id="GO:0004659">
    <property type="term" value="F:prenyltransferase activity"/>
    <property type="evidence" value="ECO:0007669"/>
    <property type="project" value="InterPro"/>
</dbReference>
<reference evidence="7 8" key="1">
    <citation type="submission" date="2016-04" db="EMBL/GenBank/DDBJ databases">
        <title>Complete genome sequence and analysis of deep-sea sediment isolate, Amycolatopsis sp. WP1.</title>
        <authorList>
            <person name="Wang H."/>
            <person name="Chen S."/>
            <person name="Wu Q."/>
        </authorList>
    </citation>
    <scope>NUCLEOTIDE SEQUENCE [LARGE SCALE GENOMIC DNA]</scope>
    <source>
        <strain evidence="7 8">WP1</strain>
    </source>
</reference>
<dbReference type="InterPro" id="IPR033749">
    <property type="entry name" value="Polyprenyl_synt_CS"/>
</dbReference>
<dbReference type="GO" id="GO:0046872">
    <property type="term" value="F:metal ion binding"/>
    <property type="evidence" value="ECO:0007669"/>
    <property type="project" value="UniProtKB-KW"/>
</dbReference>
<dbReference type="GO" id="GO:0008299">
    <property type="term" value="P:isoprenoid biosynthetic process"/>
    <property type="evidence" value="ECO:0007669"/>
    <property type="project" value="InterPro"/>
</dbReference>
<keyword evidence="5" id="KW-0460">Magnesium</keyword>
<dbReference type="AlphaFoldDB" id="A0A344L7J9"/>
<dbReference type="RefSeq" id="WP_113693261.1">
    <property type="nucleotide sequence ID" value="NZ_CP015163.1"/>
</dbReference>
<dbReference type="PROSITE" id="PS00723">
    <property type="entry name" value="POLYPRENYL_SYNTHASE_1"/>
    <property type="match status" value="1"/>
</dbReference>
<dbReference type="Gene3D" id="1.10.600.10">
    <property type="entry name" value="Farnesyl Diphosphate Synthase"/>
    <property type="match status" value="1"/>
</dbReference>